<dbReference type="PANTHER" id="PTHR30042">
    <property type="entry name" value="POTASSIUM-TRANSPORTING ATPASE C CHAIN"/>
    <property type="match status" value="1"/>
</dbReference>
<evidence type="ECO:0000256" key="8">
    <source>
        <dbReference type="ARBA" id="ARBA00022989"/>
    </source>
</evidence>
<dbReference type="PANTHER" id="PTHR30042:SF2">
    <property type="entry name" value="POTASSIUM-TRANSPORTING ATPASE KDPC SUBUNIT"/>
    <property type="match status" value="1"/>
</dbReference>
<dbReference type="EMBL" id="QWKP01000212">
    <property type="protein sequence ID" value="RHA38618.1"/>
    <property type="molecule type" value="Genomic_DNA"/>
</dbReference>
<evidence type="ECO:0000256" key="3">
    <source>
        <dbReference type="ARBA" id="ARBA00022538"/>
    </source>
</evidence>
<dbReference type="GO" id="GO:0008556">
    <property type="term" value="F:P-type potassium transmembrane transporter activity"/>
    <property type="evidence" value="ECO:0007669"/>
    <property type="project" value="InterPro"/>
</dbReference>
<dbReference type="OrthoDB" id="9788285at2"/>
<dbReference type="Pfam" id="PF02669">
    <property type="entry name" value="KdpC"/>
    <property type="match status" value="1"/>
</dbReference>
<dbReference type="Proteomes" id="UP000283374">
    <property type="component" value="Unassembled WGS sequence"/>
</dbReference>
<dbReference type="PIRSF" id="PIRSF001296">
    <property type="entry name" value="K_ATPase_KdpC"/>
    <property type="match status" value="1"/>
</dbReference>
<feature type="transmembrane region" description="Helical" evidence="11">
    <location>
        <begin position="20"/>
        <end position="39"/>
    </location>
</feature>
<dbReference type="InterPro" id="IPR003820">
    <property type="entry name" value="KdpC"/>
</dbReference>
<evidence type="ECO:0000256" key="1">
    <source>
        <dbReference type="ARBA" id="ARBA00022448"/>
    </source>
</evidence>
<sequence length="210" mass="21803">MTDRRTPGADTLSFARHSWAGLRVLLVLTVLLGVVYPLAVTGVAQLTMRWQANGSLVSSSGERVTSADEAIGSVLIGQQFDGPQWFHPRPSAAGDGYDTLASAGSNLGPLNADLLATVTQRRADVAAAEGVDPSAVPVDAVTASGSGLDPDISPAYAQLQVARVARERGVPALDVAALVENLTLGRDLGVLGEPRVDVLRLNLALQTLDS</sequence>
<accession>A0A413RJE7</accession>
<keyword evidence="4 11" id="KW-0812">Transmembrane</keyword>
<keyword evidence="2 11" id="KW-1003">Cell membrane</keyword>
<dbReference type="GO" id="GO:0005886">
    <property type="term" value="C:plasma membrane"/>
    <property type="evidence" value="ECO:0007669"/>
    <property type="project" value="UniProtKB-SubCell"/>
</dbReference>
<comment type="subcellular location">
    <subcellularLocation>
        <location evidence="11">Cell membrane</location>
        <topology evidence="11">Single-pass membrane protein</topology>
    </subcellularLocation>
</comment>
<organism evidence="12 13">
    <name type="scientific">Cellulomonas rhizosphaerae</name>
    <dbReference type="NCBI Taxonomy" id="2293719"/>
    <lineage>
        <taxon>Bacteria</taxon>
        <taxon>Bacillati</taxon>
        <taxon>Actinomycetota</taxon>
        <taxon>Actinomycetes</taxon>
        <taxon>Micrococcales</taxon>
        <taxon>Cellulomonadaceae</taxon>
        <taxon>Cellulomonas</taxon>
    </lineage>
</organism>
<dbReference type="HAMAP" id="MF_00276">
    <property type="entry name" value="KdpC"/>
    <property type="match status" value="1"/>
</dbReference>
<comment type="similarity">
    <text evidence="11">Belongs to the KdpC family.</text>
</comment>
<proteinExistence type="inferred from homology"/>
<evidence type="ECO:0000256" key="10">
    <source>
        <dbReference type="ARBA" id="ARBA00023136"/>
    </source>
</evidence>
<dbReference type="NCBIfam" id="NF001454">
    <property type="entry name" value="PRK00315.1"/>
    <property type="match status" value="1"/>
</dbReference>
<evidence type="ECO:0000256" key="4">
    <source>
        <dbReference type="ARBA" id="ARBA00022692"/>
    </source>
</evidence>
<evidence type="ECO:0000256" key="2">
    <source>
        <dbReference type="ARBA" id="ARBA00022475"/>
    </source>
</evidence>
<gene>
    <name evidence="11 12" type="primary">kdpC</name>
    <name evidence="12" type="ORF">D1825_13780</name>
</gene>
<evidence type="ECO:0000256" key="7">
    <source>
        <dbReference type="ARBA" id="ARBA00022958"/>
    </source>
</evidence>
<protein>
    <recommendedName>
        <fullName evidence="11">Potassium-transporting ATPase KdpC subunit</fullName>
    </recommendedName>
    <alternativeName>
        <fullName evidence="11">ATP phosphohydrolase [potassium-transporting] C chain</fullName>
    </alternativeName>
    <alternativeName>
        <fullName evidence="11">Potassium-binding and translocating subunit C</fullName>
    </alternativeName>
    <alternativeName>
        <fullName evidence="11">Potassium-translocating ATPase C chain</fullName>
    </alternativeName>
</protein>
<evidence type="ECO:0000256" key="11">
    <source>
        <dbReference type="HAMAP-Rule" id="MF_00276"/>
    </source>
</evidence>
<keyword evidence="6 11" id="KW-0067">ATP-binding</keyword>
<evidence type="ECO:0000256" key="6">
    <source>
        <dbReference type="ARBA" id="ARBA00022840"/>
    </source>
</evidence>
<evidence type="ECO:0000313" key="13">
    <source>
        <dbReference type="Proteomes" id="UP000283374"/>
    </source>
</evidence>
<comment type="caution">
    <text evidence="12">The sequence shown here is derived from an EMBL/GenBank/DDBJ whole genome shotgun (WGS) entry which is preliminary data.</text>
</comment>
<keyword evidence="10 11" id="KW-0472">Membrane</keyword>
<comment type="function">
    <text evidence="11">Part of the high-affinity ATP-driven potassium transport (or Kdp) system, which catalyzes the hydrolysis of ATP coupled with the electrogenic transport of potassium into the cytoplasm. This subunit acts as a catalytic chaperone that increases the ATP-binding affinity of the ATP-hydrolyzing subunit KdpB by the formation of a transient KdpB/KdpC/ATP ternary complex.</text>
</comment>
<comment type="subunit">
    <text evidence="11">The system is composed of three essential subunits: KdpA, KdpB and KdpC.</text>
</comment>
<dbReference type="RefSeq" id="WP_118767981.1">
    <property type="nucleotide sequence ID" value="NZ_QWKP01000212.1"/>
</dbReference>
<keyword evidence="9 11" id="KW-0406">Ion transport</keyword>
<keyword evidence="13" id="KW-1185">Reference proteome</keyword>
<keyword evidence="3 11" id="KW-0633">Potassium transport</keyword>
<keyword evidence="5 11" id="KW-0547">Nucleotide-binding</keyword>
<keyword evidence="7 11" id="KW-0630">Potassium</keyword>
<keyword evidence="8 11" id="KW-1133">Transmembrane helix</keyword>
<evidence type="ECO:0000256" key="5">
    <source>
        <dbReference type="ARBA" id="ARBA00022741"/>
    </source>
</evidence>
<dbReference type="GO" id="GO:0005524">
    <property type="term" value="F:ATP binding"/>
    <property type="evidence" value="ECO:0007669"/>
    <property type="project" value="UniProtKB-UniRule"/>
</dbReference>
<evidence type="ECO:0000256" key="9">
    <source>
        <dbReference type="ARBA" id="ARBA00023065"/>
    </source>
</evidence>
<dbReference type="AlphaFoldDB" id="A0A413RJE7"/>
<evidence type="ECO:0000313" key="12">
    <source>
        <dbReference type="EMBL" id="RHA38618.1"/>
    </source>
</evidence>
<keyword evidence="1 11" id="KW-0813">Transport</keyword>
<name>A0A413RJE7_9CELL</name>
<reference evidence="12 13" key="1">
    <citation type="submission" date="2018-08" db="EMBL/GenBank/DDBJ databases">
        <title>Cellulomonas rhizosphaerae sp. nov., a novel actinomycete isolated from soil.</title>
        <authorList>
            <person name="Tian Y."/>
        </authorList>
    </citation>
    <scope>NUCLEOTIDE SEQUENCE [LARGE SCALE GENOMIC DNA]</scope>
    <source>
        <strain evidence="12 13">NEAU-TCZ24</strain>
    </source>
</reference>
<dbReference type="NCBIfam" id="TIGR00681">
    <property type="entry name" value="kdpC"/>
    <property type="match status" value="1"/>
</dbReference>